<dbReference type="OrthoDB" id="39497at2759"/>
<accession>G3AF99</accession>
<dbReference type="Gene3D" id="1.10.10.10">
    <property type="entry name" value="Winged helix-like DNA-binding domain superfamily/Winged helix DNA-binding domain"/>
    <property type="match status" value="1"/>
</dbReference>
<dbReference type="eggNOG" id="KOG3572">
    <property type="taxonomic scope" value="Eukaryota"/>
</dbReference>
<evidence type="ECO:0000256" key="5">
    <source>
        <dbReference type="SAM" id="MobiDB-lite"/>
    </source>
</evidence>
<organism evidence="8">
    <name type="scientific">Spathaspora passalidarum (strain NRRL Y-27907 / 11-Y1)</name>
    <dbReference type="NCBI Taxonomy" id="619300"/>
    <lineage>
        <taxon>Eukaryota</taxon>
        <taxon>Fungi</taxon>
        <taxon>Dikarya</taxon>
        <taxon>Ascomycota</taxon>
        <taxon>Saccharomycotina</taxon>
        <taxon>Pichiomycetes</taxon>
        <taxon>Debaryomycetaceae</taxon>
        <taxon>Spathaspora</taxon>
    </lineage>
</organism>
<dbReference type="GO" id="GO:0010508">
    <property type="term" value="P:positive regulation of autophagy"/>
    <property type="evidence" value="ECO:0007669"/>
    <property type="project" value="EnsemblFungi"/>
</dbReference>
<dbReference type="GO" id="GO:1904262">
    <property type="term" value="P:negative regulation of TORC1 signaling"/>
    <property type="evidence" value="ECO:0007669"/>
    <property type="project" value="EnsemblFungi"/>
</dbReference>
<feature type="non-terminal residue" evidence="7">
    <location>
        <position position="1"/>
    </location>
</feature>
<dbReference type="KEGG" id="spaa:SPAPADRAFT_145485"/>
<feature type="domain" description="DEP" evidence="6">
    <location>
        <begin position="1117"/>
        <end position="1192"/>
    </location>
</feature>
<dbReference type="PANTHER" id="PTHR13179:SF8">
    <property type="entry name" value="GATOR COMPLEX PROTEIN DEPDC5"/>
    <property type="match status" value="1"/>
</dbReference>
<feature type="compositionally biased region" description="Polar residues" evidence="5">
    <location>
        <begin position="1"/>
        <end position="22"/>
    </location>
</feature>
<feature type="region of interest" description="Disordered" evidence="5">
    <location>
        <begin position="1"/>
        <end position="66"/>
    </location>
</feature>
<dbReference type="Proteomes" id="UP000000709">
    <property type="component" value="Unassembled WGS sequence"/>
</dbReference>
<evidence type="ECO:0000313" key="8">
    <source>
        <dbReference type="Proteomes" id="UP000000709"/>
    </source>
</evidence>
<evidence type="ECO:0000256" key="1">
    <source>
        <dbReference type="ARBA" id="ARBA00004148"/>
    </source>
</evidence>
<dbReference type="PANTHER" id="PTHR13179">
    <property type="entry name" value="DEP DOMAIN CONTAINING PROTEIN 5"/>
    <property type="match status" value="1"/>
</dbReference>
<sequence>MFNSNSKNNTRPGLTTSGGPINSSSTFPTSSASSTRSIKRQMSAASHATLTIGSSRISSGTQSNFMNRKVGSTITVGRRNNHDLDSLHKESQLRVGTTPAHPGIISKSSSTNAIPLDKDENKYPIQLTVWFHELRASPEDIIIDSSAFPGGVQIGQVFELQALEGSAKRKKKLIFIVNEHNLREHLEETRVTIPTKSKFQISLLSNPLQNLLDLPARSQVQIKKVPKLEDVTVELVEIFIKDVNLTRDSMWNFSSQLVGTCGYVDQRLTYLSNRTGIIKYMYKNGKEVFSGYISQDTKIIFRSESAKLTVLIQLSSEMWHFEENGEIMFHKLVNNLFPRIFRRWRDKNTHHSITIVLFASVDLTDIPWTVLSEGERPPNRRDYYRVVVDQVNILYWDRIMANLRLEFANFKRDIMLNRQENFSYKIEGDSLPSVKGNFLEAVNVGLTLLIDRFRNTDLKHSLSHFIMITAGTGLFDVDYDLLLETSKKITGIDTSLDIICLSQPPLHVTPLFRYLKEGKVCYCVPNWCDISFYRDKSAANGQWIPRCKIYELQMMGVMENEVNDARIPRFHANNNDRSILDVMNDYDEAIFKPINHVAPSSPISFKTQEPKFEPPPVKDSQATLSLIFNPRPALMPSDSTTSTSAAVGTVARPNTDVSALSTLYTLNKNTEGKPPSPGAPSIKSLTPVSTLRIIHSHRKESDAGPRIIKSDKFLKQASEDTLVRKPPQVISTSGAATINTIEEKKLLRNRKKSSILVEPELTKSTDLFWWEISNPSQELNNNVLLRSQVSRWSNVFPSKAKRKMIKWRSFQAPAALPISTEVFPSPRQLESDYTFQIYTVFLNYENYLELSTTSQLMKEMIQLRLLLGFQICYGERVKRAEMERKPAGSPESVIKYFPESSCLGSRIYMMLDDEIHRIFCDYSGNLNVQLYRRTDKDNIPHKITLGQSKIKPYFPLIRTRYADDYTPTMVDSISVQPQKYNWNQFDQLIAGFDDAMPESKKEFHKMKFVVLPTDIPKNAYFISNENLSPEEIRVEGLRKLIAVIERGTYKKNNTSVKSKKEERFSDMIFYTGNLYDFLKEEADNYDMTGAQPTLMLPENVRFDKSIKLADLAKEMQGPSGLKLVDRTWHFKRHLDCFVGSELVTWLLECFEDIDSREEATSYGQSLMTRGLFKHVESRHGLLDGYYFYRFADEYFEKTARTWFGTKRDGQLTPKKSDNDLPKLPGVDDLQKLTKISSRNVESESSSMTDSGSRRRRKFILSKSIKFDVDPLKKSYRPELVTVHYDRVHNPEHCYHIRLQWLNTTTKFIEDTITAWSRLCERHGLKLIETPWKELCAVPTISPFHSFVEMILSLDPWLDPEFVDDTILSSNRYYFHLYFLKKLEFLLDNRSTSFFSNENVDITYSWGKPTFKYAQFIHKTGAYIIELRSSGGFFLAPNNIHLTRINSSMPSKGDYDNANPSKINTLDSQKVMLKFRAACQNKEFLREIFREAKETWKEQYLSPIS</sequence>
<dbReference type="SUPFAM" id="SSF46785">
    <property type="entry name" value="Winged helix' DNA-binding domain"/>
    <property type="match status" value="1"/>
</dbReference>
<dbReference type="GO" id="GO:1990130">
    <property type="term" value="C:GATOR1 complex"/>
    <property type="evidence" value="ECO:0007669"/>
    <property type="project" value="EnsemblFungi"/>
</dbReference>
<evidence type="ECO:0000313" key="7">
    <source>
        <dbReference type="EMBL" id="EGW34888.1"/>
    </source>
</evidence>
<dbReference type="GO" id="GO:0005774">
    <property type="term" value="C:vacuolar membrane"/>
    <property type="evidence" value="ECO:0007669"/>
    <property type="project" value="UniProtKB-SubCell"/>
</dbReference>
<dbReference type="InterPro" id="IPR000591">
    <property type="entry name" value="DEP_dom"/>
</dbReference>
<feature type="compositionally biased region" description="Polar residues" evidence="5">
    <location>
        <begin position="43"/>
        <end position="66"/>
    </location>
</feature>
<comment type="subcellular location">
    <subcellularLocation>
        <location evidence="1">Vacuole membrane</location>
        <topology evidence="1">Peripheral membrane protein</topology>
    </subcellularLocation>
</comment>
<dbReference type="GO" id="GO:0035556">
    <property type="term" value="P:intracellular signal transduction"/>
    <property type="evidence" value="ECO:0007669"/>
    <property type="project" value="InterPro"/>
</dbReference>
<dbReference type="GeneID" id="18870689"/>
<dbReference type="PROSITE" id="PS50186">
    <property type="entry name" value="DEP"/>
    <property type="match status" value="1"/>
</dbReference>
<dbReference type="InterPro" id="IPR036388">
    <property type="entry name" value="WH-like_DNA-bd_sf"/>
</dbReference>
<dbReference type="Pfam" id="PF00610">
    <property type="entry name" value="DEP"/>
    <property type="match status" value="1"/>
</dbReference>
<evidence type="ECO:0000256" key="2">
    <source>
        <dbReference type="ARBA" id="ARBA00005643"/>
    </source>
</evidence>
<dbReference type="Pfam" id="PF12257">
    <property type="entry name" value="IML1"/>
    <property type="match status" value="1"/>
</dbReference>
<dbReference type="HOGENOM" id="CLU_000935_1_1_1"/>
<name>G3AF99_SPAPN</name>
<dbReference type="GO" id="GO:0005096">
    <property type="term" value="F:GTPase activator activity"/>
    <property type="evidence" value="ECO:0007669"/>
    <property type="project" value="EnsemblFungi"/>
</dbReference>
<feature type="region of interest" description="Disordered" evidence="5">
    <location>
        <begin position="91"/>
        <end position="112"/>
    </location>
</feature>
<dbReference type="FunCoup" id="G3AF99">
    <property type="interactions" value="682"/>
</dbReference>
<evidence type="ECO:0000256" key="3">
    <source>
        <dbReference type="ARBA" id="ARBA00018529"/>
    </source>
</evidence>
<evidence type="ECO:0000259" key="6">
    <source>
        <dbReference type="PROSITE" id="PS50186"/>
    </source>
</evidence>
<comment type="similarity">
    <text evidence="2">Belongs to the IML1 family.</text>
</comment>
<dbReference type="OMA" id="RTWHFKR"/>
<reference evidence="7 8" key="1">
    <citation type="journal article" date="2011" name="Proc. Natl. Acad. Sci. U.S.A.">
        <title>Comparative genomics of xylose-fermenting fungi for enhanced biofuel production.</title>
        <authorList>
            <person name="Wohlbach D.J."/>
            <person name="Kuo A."/>
            <person name="Sato T.K."/>
            <person name="Potts K.M."/>
            <person name="Salamov A.A."/>
            <person name="LaButti K.M."/>
            <person name="Sun H."/>
            <person name="Clum A."/>
            <person name="Pangilinan J.L."/>
            <person name="Lindquist E.A."/>
            <person name="Lucas S."/>
            <person name="Lapidus A."/>
            <person name="Jin M."/>
            <person name="Gunawan C."/>
            <person name="Balan V."/>
            <person name="Dale B.E."/>
            <person name="Jeffries T.W."/>
            <person name="Zinkel R."/>
            <person name="Barry K.W."/>
            <person name="Grigoriev I.V."/>
            <person name="Gasch A.P."/>
        </authorList>
    </citation>
    <scope>NUCLEOTIDE SEQUENCE [LARGE SCALE GENOMIC DNA]</scope>
    <source>
        <strain evidence="8">NRRL Y-27907 / 11-Y1</strain>
    </source>
</reference>
<proteinExistence type="inferred from homology"/>
<dbReference type="GO" id="GO:0051058">
    <property type="term" value="P:negative regulation of small GTPase mediated signal transduction"/>
    <property type="evidence" value="ECO:0007669"/>
    <property type="project" value="EnsemblFungi"/>
</dbReference>
<dbReference type="EMBL" id="GL996499">
    <property type="protein sequence ID" value="EGW34888.1"/>
    <property type="molecule type" value="Genomic_DNA"/>
</dbReference>
<dbReference type="SMART" id="SM00049">
    <property type="entry name" value="DEP"/>
    <property type="match status" value="1"/>
</dbReference>
<dbReference type="InParanoid" id="G3AF99"/>
<dbReference type="CDD" id="cd04449">
    <property type="entry name" value="DEP_DEPDC5-like"/>
    <property type="match status" value="1"/>
</dbReference>
<dbReference type="RefSeq" id="XP_007372300.1">
    <property type="nucleotide sequence ID" value="XM_007372238.1"/>
</dbReference>
<evidence type="ECO:0000256" key="4">
    <source>
        <dbReference type="ARBA" id="ARBA00021881"/>
    </source>
</evidence>
<feature type="compositionally biased region" description="Low complexity" evidence="5">
    <location>
        <begin position="23"/>
        <end position="36"/>
    </location>
</feature>
<dbReference type="InterPro" id="IPR036390">
    <property type="entry name" value="WH_DNA-bd_sf"/>
</dbReference>
<dbReference type="GO" id="GO:2000785">
    <property type="term" value="P:regulation of autophagosome assembly"/>
    <property type="evidence" value="ECO:0007669"/>
    <property type="project" value="EnsemblFungi"/>
</dbReference>
<dbReference type="GO" id="GO:0006995">
    <property type="term" value="P:cellular response to nitrogen starvation"/>
    <property type="evidence" value="ECO:0007669"/>
    <property type="project" value="EnsemblFungi"/>
</dbReference>
<gene>
    <name evidence="7" type="ORF">SPAPADRAFT_145485</name>
</gene>
<dbReference type="InterPro" id="IPR027244">
    <property type="entry name" value="IML1"/>
</dbReference>
<dbReference type="InterPro" id="IPR048255">
    <property type="entry name" value="IML1_N"/>
</dbReference>
<dbReference type="STRING" id="619300.G3AF99"/>
<keyword evidence="8" id="KW-1185">Reference proteome</keyword>
<protein>
    <recommendedName>
        <fullName evidence="3">Vacuolar membrane-associated protein IML1</fullName>
    </recommendedName>
    <alternativeName>
        <fullName evidence="4">Vacuolar membrane-associated protein iml1</fullName>
    </alternativeName>
</protein>
<dbReference type="GO" id="GO:0034599">
    <property type="term" value="P:cellular response to oxidative stress"/>
    <property type="evidence" value="ECO:0007669"/>
    <property type="project" value="EnsemblFungi"/>
</dbReference>